<evidence type="ECO:0000256" key="1">
    <source>
        <dbReference type="ARBA" id="ARBA00008575"/>
    </source>
</evidence>
<organism evidence="7 8">
    <name type="scientific">Penicillium argentinense</name>
    <dbReference type="NCBI Taxonomy" id="1131581"/>
    <lineage>
        <taxon>Eukaryota</taxon>
        <taxon>Fungi</taxon>
        <taxon>Dikarya</taxon>
        <taxon>Ascomycota</taxon>
        <taxon>Pezizomycotina</taxon>
        <taxon>Eurotiomycetes</taxon>
        <taxon>Eurotiomycetidae</taxon>
        <taxon>Eurotiales</taxon>
        <taxon>Aspergillaceae</taxon>
        <taxon>Penicillium</taxon>
    </lineage>
</organism>
<reference evidence="7" key="2">
    <citation type="journal article" date="2023" name="IMA Fungus">
        <title>Comparative genomic study of the Penicillium genus elucidates a diverse pangenome and 15 lateral gene transfer events.</title>
        <authorList>
            <person name="Petersen C."/>
            <person name="Sorensen T."/>
            <person name="Nielsen M.R."/>
            <person name="Sondergaard T.E."/>
            <person name="Sorensen J.L."/>
            <person name="Fitzpatrick D.A."/>
            <person name="Frisvad J.C."/>
            <person name="Nielsen K.L."/>
        </authorList>
    </citation>
    <scope>NUCLEOTIDE SEQUENCE</scope>
    <source>
        <strain evidence="7">IBT 30761</strain>
    </source>
</reference>
<sequence length="83" mass="9059">MESDSIEFTNVPIISPNGDVFVRKLSFTVNPGDYLLIVGPNGCGKFSHIRILLIFTQDTATWLSVAQHCGAAPMALLIRKCHA</sequence>
<dbReference type="PANTHER" id="PTHR11384">
    <property type="entry name" value="ATP-BINDING CASSETTE, SUB-FAMILY D MEMBER"/>
    <property type="match status" value="1"/>
</dbReference>
<accession>A0A9W9G146</accession>
<dbReference type="Gene3D" id="3.40.50.300">
    <property type="entry name" value="P-loop containing nucleotide triphosphate hydrolases"/>
    <property type="match status" value="1"/>
</dbReference>
<evidence type="ECO:0000256" key="5">
    <source>
        <dbReference type="ARBA" id="ARBA00023136"/>
    </source>
</evidence>
<evidence type="ECO:0000259" key="6">
    <source>
        <dbReference type="Pfam" id="PF00005"/>
    </source>
</evidence>
<dbReference type="AlphaFoldDB" id="A0A9W9G146"/>
<evidence type="ECO:0000256" key="2">
    <source>
        <dbReference type="ARBA" id="ARBA00022448"/>
    </source>
</evidence>
<comment type="caution">
    <text evidence="7">The sequence shown here is derived from an EMBL/GenBank/DDBJ whole genome shotgun (WGS) entry which is preliminary data.</text>
</comment>
<dbReference type="GO" id="GO:0005778">
    <property type="term" value="C:peroxisomal membrane"/>
    <property type="evidence" value="ECO:0007669"/>
    <property type="project" value="TreeGrafter"/>
</dbReference>
<dbReference type="GO" id="GO:0006635">
    <property type="term" value="P:fatty acid beta-oxidation"/>
    <property type="evidence" value="ECO:0007669"/>
    <property type="project" value="TreeGrafter"/>
</dbReference>
<keyword evidence="8" id="KW-1185">Reference proteome</keyword>
<dbReference type="Proteomes" id="UP001149074">
    <property type="component" value="Unassembled WGS sequence"/>
</dbReference>
<dbReference type="InterPro" id="IPR003439">
    <property type="entry name" value="ABC_transporter-like_ATP-bd"/>
</dbReference>
<evidence type="ECO:0000256" key="4">
    <source>
        <dbReference type="ARBA" id="ARBA00022989"/>
    </source>
</evidence>
<name>A0A9W9G146_9EURO</name>
<feature type="domain" description="ABC transporter" evidence="6">
    <location>
        <begin position="23"/>
        <end position="59"/>
    </location>
</feature>
<dbReference type="GO" id="GO:0005524">
    <property type="term" value="F:ATP binding"/>
    <property type="evidence" value="ECO:0007669"/>
    <property type="project" value="InterPro"/>
</dbReference>
<evidence type="ECO:0000256" key="3">
    <source>
        <dbReference type="ARBA" id="ARBA00022692"/>
    </source>
</evidence>
<dbReference type="RefSeq" id="XP_056477811.1">
    <property type="nucleotide sequence ID" value="XM_056614839.1"/>
</dbReference>
<dbReference type="GO" id="GO:0042760">
    <property type="term" value="P:very long-chain fatty acid catabolic process"/>
    <property type="evidence" value="ECO:0007669"/>
    <property type="project" value="TreeGrafter"/>
</dbReference>
<dbReference type="OrthoDB" id="6500128at2759"/>
<dbReference type="EMBL" id="JAPQKI010000003">
    <property type="protein sequence ID" value="KAJ5109700.1"/>
    <property type="molecule type" value="Genomic_DNA"/>
</dbReference>
<dbReference type="GO" id="GO:0005324">
    <property type="term" value="F:long-chain fatty acid transmembrane transporter activity"/>
    <property type="evidence" value="ECO:0007669"/>
    <property type="project" value="TreeGrafter"/>
</dbReference>
<dbReference type="Pfam" id="PF00005">
    <property type="entry name" value="ABC_tran"/>
    <property type="match status" value="1"/>
</dbReference>
<dbReference type="GO" id="GO:0015910">
    <property type="term" value="P:long-chain fatty acid import into peroxisome"/>
    <property type="evidence" value="ECO:0007669"/>
    <property type="project" value="TreeGrafter"/>
</dbReference>
<protein>
    <recommendedName>
        <fullName evidence="6">ABC transporter domain-containing protein</fullName>
    </recommendedName>
</protein>
<dbReference type="GO" id="GO:0007031">
    <property type="term" value="P:peroxisome organization"/>
    <property type="evidence" value="ECO:0007669"/>
    <property type="project" value="TreeGrafter"/>
</dbReference>
<keyword evidence="2" id="KW-0813">Transport</keyword>
<reference evidence="7" key="1">
    <citation type="submission" date="2022-11" db="EMBL/GenBank/DDBJ databases">
        <authorList>
            <person name="Petersen C."/>
        </authorList>
    </citation>
    <scope>NUCLEOTIDE SEQUENCE</scope>
    <source>
        <strain evidence="7">IBT 30761</strain>
    </source>
</reference>
<gene>
    <name evidence="7" type="ORF">N7532_002345</name>
</gene>
<keyword evidence="4" id="KW-1133">Transmembrane helix</keyword>
<dbReference type="PANTHER" id="PTHR11384:SF69">
    <property type="entry name" value="PEROXISOMAL LONG-CHAIN FATTY ACID IMPORT PROTEIN 1"/>
    <property type="match status" value="1"/>
</dbReference>
<dbReference type="GO" id="GO:0042626">
    <property type="term" value="F:ATPase-coupled transmembrane transporter activity"/>
    <property type="evidence" value="ECO:0007669"/>
    <property type="project" value="TreeGrafter"/>
</dbReference>
<dbReference type="InterPro" id="IPR050835">
    <property type="entry name" value="ABC_transporter_sub-D"/>
</dbReference>
<dbReference type="GeneID" id="81353818"/>
<evidence type="ECO:0000313" key="7">
    <source>
        <dbReference type="EMBL" id="KAJ5109700.1"/>
    </source>
</evidence>
<comment type="similarity">
    <text evidence="1">Belongs to the ABC transporter superfamily. ABCD family. Peroxisomal fatty acyl CoA transporter (TC 3.A.1.203) subfamily.</text>
</comment>
<dbReference type="SUPFAM" id="SSF52540">
    <property type="entry name" value="P-loop containing nucleoside triphosphate hydrolases"/>
    <property type="match status" value="1"/>
</dbReference>
<keyword evidence="5" id="KW-0472">Membrane</keyword>
<evidence type="ECO:0000313" key="8">
    <source>
        <dbReference type="Proteomes" id="UP001149074"/>
    </source>
</evidence>
<dbReference type="GO" id="GO:0016887">
    <property type="term" value="F:ATP hydrolysis activity"/>
    <property type="evidence" value="ECO:0007669"/>
    <property type="project" value="InterPro"/>
</dbReference>
<keyword evidence="3" id="KW-0812">Transmembrane</keyword>
<dbReference type="InterPro" id="IPR027417">
    <property type="entry name" value="P-loop_NTPase"/>
</dbReference>
<proteinExistence type="inferred from homology"/>